<evidence type="ECO:0000313" key="2">
    <source>
        <dbReference type="Proteomes" id="UP000184245"/>
    </source>
</evidence>
<organism evidence="1 2">
    <name type="scientific">Lactonifactor longoviformis DSM 17459</name>
    <dbReference type="NCBI Taxonomy" id="1122155"/>
    <lineage>
        <taxon>Bacteria</taxon>
        <taxon>Bacillati</taxon>
        <taxon>Bacillota</taxon>
        <taxon>Clostridia</taxon>
        <taxon>Eubacteriales</taxon>
        <taxon>Clostridiaceae</taxon>
        <taxon>Lactonifactor</taxon>
    </lineage>
</organism>
<evidence type="ECO:0008006" key="3">
    <source>
        <dbReference type="Google" id="ProtNLM"/>
    </source>
</evidence>
<dbReference type="OrthoDB" id="2066548at2"/>
<accession>A0A1M4VWW6</accession>
<gene>
    <name evidence="1" type="ORF">SAMN02745158_01371</name>
</gene>
<dbReference type="RefSeq" id="WP_072850237.1">
    <property type="nucleotide sequence ID" value="NZ_FQVI01000005.1"/>
</dbReference>
<keyword evidence="2" id="KW-1185">Reference proteome</keyword>
<dbReference type="Proteomes" id="UP000184245">
    <property type="component" value="Unassembled WGS sequence"/>
</dbReference>
<dbReference type="AlphaFoldDB" id="A0A1M4VWW6"/>
<sequence>MNIKINQKNYSVAELSFKDMVHMEDMGFSVIEMFQKAKVFSLAVAFVGVCANCSREEAEHLCEQHVLGGGKIEDIYEAFNKAVEDSGFFKKLLGVNGDKK</sequence>
<name>A0A1M4VWW6_9CLOT</name>
<dbReference type="EMBL" id="FQVI01000005">
    <property type="protein sequence ID" value="SHE73437.1"/>
    <property type="molecule type" value="Genomic_DNA"/>
</dbReference>
<dbReference type="STRING" id="1122155.SAMN02745158_01371"/>
<protein>
    <recommendedName>
        <fullName evidence="3">Phage tail tube protein, GTA-gp10</fullName>
    </recommendedName>
</protein>
<evidence type="ECO:0000313" key="1">
    <source>
        <dbReference type="EMBL" id="SHE73437.1"/>
    </source>
</evidence>
<reference evidence="1 2" key="1">
    <citation type="submission" date="2016-11" db="EMBL/GenBank/DDBJ databases">
        <authorList>
            <person name="Jaros S."/>
            <person name="Januszkiewicz K."/>
            <person name="Wedrychowicz H."/>
        </authorList>
    </citation>
    <scope>NUCLEOTIDE SEQUENCE [LARGE SCALE GENOMIC DNA]</scope>
    <source>
        <strain evidence="1 2">DSM 17459</strain>
    </source>
</reference>
<proteinExistence type="predicted"/>